<name>A0A840PY36_URETH</name>
<organism evidence="1 2">
    <name type="scientific">Ureibacillus thermosphaericus</name>
    <dbReference type="NCBI Taxonomy" id="51173"/>
    <lineage>
        <taxon>Bacteria</taxon>
        <taxon>Bacillati</taxon>
        <taxon>Bacillota</taxon>
        <taxon>Bacilli</taxon>
        <taxon>Bacillales</taxon>
        <taxon>Caryophanaceae</taxon>
        <taxon>Ureibacillus</taxon>
    </lineage>
</organism>
<dbReference type="RefSeq" id="WP_168411740.1">
    <property type="nucleotide sequence ID" value="NZ_JAAXPW010000001.1"/>
</dbReference>
<protein>
    <submittedName>
        <fullName evidence="1">Putative glutamine amidotransferase</fullName>
    </submittedName>
</protein>
<dbReference type="Proteomes" id="UP000557217">
    <property type="component" value="Unassembled WGS sequence"/>
</dbReference>
<dbReference type="GO" id="GO:0005829">
    <property type="term" value="C:cytosol"/>
    <property type="evidence" value="ECO:0007669"/>
    <property type="project" value="TreeGrafter"/>
</dbReference>
<comment type="caution">
    <text evidence="1">The sequence shown here is derived from an EMBL/GenBank/DDBJ whole genome shotgun (WGS) entry which is preliminary data.</text>
</comment>
<dbReference type="GO" id="GO:0016740">
    <property type="term" value="F:transferase activity"/>
    <property type="evidence" value="ECO:0007669"/>
    <property type="project" value="UniProtKB-KW"/>
</dbReference>
<evidence type="ECO:0000313" key="2">
    <source>
        <dbReference type="Proteomes" id="UP000557217"/>
    </source>
</evidence>
<accession>A0A840PY36</accession>
<keyword evidence="1" id="KW-0315">Glutamine amidotransferase</keyword>
<dbReference type="Pfam" id="PF07722">
    <property type="entry name" value="Peptidase_C26"/>
    <property type="match status" value="1"/>
</dbReference>
<sequence>MKPIIGITMDWEGGTYRVNESYVQAILNAGGIPICLPYIAEEDGEQLINKIDGLLLTGGGDINPILFGEEPLPKLGRVVTKRDEREIQWTKIALQRNIPILAICRGLQVLNVALGGTIIQDIYSQNEREILLHTQNSHRSETSHFVHLQDKCKLQQVVSSTKIAVNSFHHQAVKEIAEDLTIVGVASDGIVEAVEHKTSPFCIGVQWHPEELAFNGEEGAIKLFKAFVAACTKE</sequence>
<dbReference type="CDD" id="cd01745">
    <property type="entry name" value="GATase1_2"/>
    <property type="match status" value="1"/>
</dbReference>
<dbReference type="GO" id="GO:0033969">
    <property type="term" value="F:gamma-glutamyl-gamma-aminobutyrate hydrolase activity"/>
    <property type="evidence" value="ECO:0007669"/>
    <property type="project" value="TreeGrafter"/>
</dbReference>
<dbReference type="InterPro" id="IPR044668">
    <property type="entry name" value="PuuD-like"/>
</dbReference>
<dbReference type="SUPFAM" id="SSF52317">
    <property type="entry name" value="Class I glutamine amidotransferase-like"/>
    <property type="match status" value="1"/>
</dbReference>
<keyword evidence="1" id="KW-0808">Transferase</keyword>
<dbReference type="PROSITE" id="PS51273">
    <property type="entry name" value="GATASE_TYPE_1"/>
    <property type="match status" value="1"/>
</dbReference>
<dbReference type="Gene3D" id="3.40.50.880">
    <property type="match status" value="1"/>
</dbReference>
<dbReference type="InterPro" id="IPR011697">
    <property type="entry name" value="Peptidase_C26"/>
</dbReference>
<dbReference type="PANTHER" id="PTHR43235">
    <property type="entry name" value="GLUTAMINE AMIDOTRANSFERASE PB2B2.05-RELATED"/>
    <property type="match status" value="1"/>
</dbReference>
<dbReference type="GO" id="GO:0006598">
    <property type="term" value="P:polyamine catabolic process"/>
    <property type="evidence" value="ECO:0007669"/>
    <property type="project" value="TreeGrafter"/>
</dbReference>
<reference evidence="1 2" key="1">
    <citation type="submission" date="2020-08" db="EMBL/GenBank/DDBJ databases">
        <title>Genomic Encyclopedia of Type Strains, Phase IV (KMG-IV): sequencing the most valuable type-strain genomes for metagenomic binning, comparative biology and taxonomic classification.</title>
        <authorList>
            <person name="Goeker M."/>
        </authorList>
    </citation>
    <scope>NUCLEOTIDE SEQUENCE [LARGE SCALE GENOMIC DNA]</scope>
    <source>
        <strain evidence="1 2">DSM 10633</strain>
    </source>
</reference>
<keyword evidence="2" id="KW-1185">Reference proteome</keyword>
<dbReference type="AlphaFoldDB" id="A0A840PY36"/>
<dbReference type="EMBL" id="JACHGZ010000001">
    <property type="protein sequence ID" value="MBB5147766.1"/>
    <property type="molecule type" value="Genomic_DNA"/>
</dbReference>
<dbReference type="InterPro" id="IPR029062">
    <property type="entry name" value="Class_I_gatase-like"/>
</dbReference>
<gene>
    <name evidence="1" type="ORF">HNR36_000147</name>
</gene>
<evidence type="ECO:0000313" key="1">
    <source>
        <dbReference type="EMBL" id="MBB5147766.1"/>
    </source>
</evidence>
<dbReference type="FunFam" id="3.40.50.880:FF:000030">
    <property type="entry name" value="Gamma-glutamyl-gamma-aminobutyrate hydrolase PuuD"/>
    <property type="match status" value="1"/>
</dbReference>
<proteinExistence type="predicted"/>
<dbReference type="PANTHER" id="PTHR43235:SF1">
    <property type="entry name" value="GLUTAMINE AMIDOTRANSFERASE PB2B2.05-RELATED"/>
    <property type="match status" value="1"/>
</dbReference>